<evidence type="ECO:0000256" key="1">
    <source>
        <dbReference type="ARBA" id="ARBA00007812"/>
    </source>
</evidence>
<dbReference type="Pfam" id="PF02775">
    <property type="entry name" value="TPP_enzyme_C"/>
    <property type="match status" value="1"/>
</dbReference>
<evidence type="ECO:0000259" key="4">
    <source>
        <dbReference type="Pfam" id="PF00205"/>
    </source>
</evidence>
<name>A0ABR5A9R0_9BACL</name>
<evidence type="ECO:0000259" key="5">
    <source>
        <dbReference type="Pfam" id="PF02775"/>
    </source>
</evidence>
<dbReference type="Pfam" id="PF02776">
    <property type="entry name" value="TPP_enzyme_N"/>
    <property type="match status" value="1"/>
</dbReference>
<dbReference type="InterPro" id="IPR011766">
    <property type="entry name" value="TPP_enzyme_TPP-bd"/>
</dbReference>
<dbReference type="NCBIfam" id="NF006203">
    <property type="entry name" value="PRK08327.1"/>
    <property type="match status" value="1"/>
</dbReference>
<dbReference type="InterPro" id="IPR012001">
    <property type="entry name" value="Thiamin_PyroP_enz_TPP-bd_dom"/>
</dbReference>
<dbReference type="CDD" id="cd02002">
    <property type="entry name" value="TPP_BFDC"/>
    <property type="match status" value="1"/>
</dbReference>
<keyword evidence="8" id="KW-1185">Reference proteome</keyword>
<dbReference type="InterPro" id="IPR012000">
    <property type="entry name" value="Thiamin_PyroP_enz_cen_dom"/>
</dbReference>
<dbReference type="InterPro" id="IPR029035">
    <property type="entry name" value="DHS-like_NAD/FAD-binding_dom"/>
</dbReference>
<dbReference type="SUPFAM" id="SSF52467">
    <property type="entry name" value="DHS-like NAD/FAD-binding domain"/>
    <property type="match status" value="1"/>
</dbReference>
<dbReference type="SUPFAM" id="SSF52518">
    <property type="entry name" value="Thiamin diphosphate-binding fold (THDP-binding)"/>
    <property type="match status" value="2"/>
</dbReference>
<gene>
    <name evidence="7" type="ORF">SD71_01400</name>
</gene>
<dbReference type="InterPro" id="IPR045229">
    <property type="entry name" value="TPP_enz"/>
</dbReference>
<dbReference type="PANTHER" id="PTHR18968">
    <property type="entry name" value="THIAMINE PYROPHOSPHATE ENZYMES"/>
    <property type="match status" value="1"/>
</dbReference>
<dbReference type="EMBL" id="JXAL01000001">
    <property type="protein sequence ID" value="KIL37729.1"/>
    <property type="molecule type" value="Genomic_DNA"/>
</dbReference>
<sequence length="559" mass="61894">MEAFEEAGVNFIFSNLGSDHPTIIESLAKAEVLDLPMPEIILCPHESVALSAAQGYTQVTGKPQAVFVHLDVGTQNLGGAVHNVFRARIPVLIFAGDTPYTVEGELQGSRNTPINFLQDIFDQRSIVRPYVKWEYELRTGQNVKQLLYRALQIAQSDPKGPVYLMGAREVLEEEISPADIPYNGWSPIEPTALSNTDVKQLAEDLVNANNPIIITSYLGRNHEAVAELIKLSDKLGIPVLEVNRSYVNFPSDHPLHLGFVPDAFVKDADLILVLDCDVPWIPSKISPADNSKIYYVDIDPLKEKIPVWYTPSEKFLRVDSLVALQQINAQISEADIDKNKKDERYGRIHQIHKSQRLEWKQKETLTDKVITPEWLTACLNEVIDEDTIVLNETITNDLAVFQHLPRSKPGTLFTSGATSLGWHGGAAIGAKLAKPDKTVVALTGDGTYLFSVPASVHWIAQKYNTPFLTIIYDNQGWNATKQNVLRLHPNGVANQINRFWVNFDSPSDLAGIAAAAGGAYARTVKEPDELKEALLEGLNAVSEGRCAVIDVRIKPISQK</sequence>
<reference evidence="7 8" key="1">
    <citation type="submission" date="2014-12" db="EMBL/GenBank/DDBJ databases">
        <title>Draft genome sequence of Cohnella kolymensis strain B-2846.</title>
        <authorList>
            <person name="Karlyshev A.V."/>
            <person name="Kudryashova E.B."/>
        </authorList>
    </citation>
    <scope>NUCLEOTIDE SEQUENCE [LARGE SCALE GENOMIC DNA]</scope>
    <source>
        <strain evidence="7 8">VKM B-2846</strain>
    </source>
</reference>
<evidence type="ECO:0000256" key="3">
    <source>
        <dbReference type="RuleBase" id="RU362132"/>
    </source>
</evidence>
<evidence type="ECO:0000313" key="7">
    <source>
        <dbReference type="EMBL" id="KIL37729.1"/>
    </source>
</evidence>
<dbReference type="Proteomes" id="UP000054526">
    <property type="component" value="Unassembled WGS sequence"/>
</dbReference>
<proteinExistence type="inferred from homology"/>
<keyword evidence="2 3" id="KW-0786">Thiamine pyrophosphate</keyword>
<dbReference type="Pfam" id="PF00205">
    <property type="entry name" value="TPP_enzyme_M"/>
    <property type="match status" value="1"/>
</dbReference>
<feature type="domain" description="Thiamine pyrophosphate enzyme central" evidence="4">
    <location>
        <begin position="198"/>
        <end position="300"/>
    </location>
</feature>
<dbReference type="Gene3D" id="3.40.50.970">
    <property type="match status" value="2"/>
</dbReference>
<accession>A0ABR5A9R0</accession>
<dbReference type="CDD" id="cd07035">
    <property type="entry name" value="TPP_PYR_POX_like"/>
    <property type="match status" value="1"/>
</dbReference>
<evidence type="ECO:0000256" key="2">
    <source>
        <dbReference type="ARBA" id="ARBA00023052"/>
    </source>
</evidence>
<dbReference type="InterPro" id="IPR029061">
    <property type="entry name" value="THDP-binding"/>
</dbReference>
<comment type="similarity">
    <text evidence="1 3">Belongs to the TPP enzyme family.</text>
</comment>
<feature type="domain" description="Thiamine pyrophosphate enzyme TPP-binding" evidence="5">
    <location>
        <begin position="399"/>
        <end position="551"/>
    </location>
</feature>
<feature type="domain" description="Thiamine pyrophosphate enzyme N-terminal TPP-binding" evidence="6">
    <location>
        <begin position="3"/>
        <end position="123"/>
    </location>
</feature>
<protein>
    <submittedName>
        <fullName evidence="7">Acetolactate synthase</fullName>
    </submittedName>
</protein>
<dbReference type="Gene3D" id="3.40.50.1220">
    <property type="entry name" value="TPP-binding domain"/>
    <property type="match status" value="1"/>
</dbReference>
<dbReference type="PANTHER" id="PTHR18968:SF164">
    <property type="entry name" value="PYRUVATE DECARBOXYLASE"/>
    <property type="match status" value="1"/>
</dbReference>
<comment type="caution">
    <text evidence="7">The sequence shown here is derived from an EMBL/GenBank/DDBJ whole genome shotgun (WGS) entry which is preliminary data.</text>
</comment>
<evidence type="ECO:0000313" key="8">
    <source>
        <dbReference type="Proteomes" id="UP000054526"/>
    </source>
</evidence>
<evidence type="ECO:0000259" key="6">
    <source>
        <dbReference type="Pfam" id="PF02776"/>
    </source>
</evidence>
<organism evidence="7 8">
    <name type="scientific">Cohnella kolymensis</name>
    <dbReference type="NCBI Taxonomy" id="1590652"/>
    <lineage>
        <taxon>Bacteria</taxon>
        <taxon>Bacillati</taxon>
        <taxon>Bacillota</taxon>
        <taxon>Bacilli</taxon>
        <taxon>Bacillales</taxon>
        <taxon>Paenibacillaceae</taxon>
        <taxon>Cohnella</taxon>
    </lineage>
</organism>